<sequence>MAVGVVCWFSVASSLTSNLFISSIMPGSPLHSLQGTPVRSEASLSNLHVPLDSIKTRCPGHCGVHAEHGSSRCEEHTVESMKVKLQNPTGAELASFNPILPPFSITQVMLLTNLLKEKVRLRYKLMFLLGERQYCEVCELDQFPPPERWGNLSSHTHTHTHTRTHTYAVT</sequence>
<organism evidence="3 4">
    <name type="scientific">Clarias magur</name>
    <name type="common">Asian catfish</name>
    <name type="synonym">Macropteronotus magur</name>
    <dbReference type="NCBI Taxonomy" id="1594786"/>
    <lineage>
        <taxon>Eukaryota</taxon>
        <taxon>Metazoa</taxon>
        <taxon>Chordata</taxon>
        <taxon>Craniata</taxon>
        <taxon>Vertebrata</taxon>
        <taxon>Euteleostomi</taxon>
        <taxon>Actinopterygii</taxon>
        <taxon>Neopterygii</taxon>
        <taxon>Teleostei</taxon>
        <taxon>Ostariophysi</taxon>
        <taxon>Siluriformes</taxon>
        <taxon>Clariidae</taxon>
        <taxon>Clarias</taxon>
    </lineage>
</organism>
<proteinExistence type="predicted"/>
<dbReference type="AlphaFoldDB" id="A0A8J4UE26"/>
<dbReference type="SUPFAM" id="SSF49348">
    <property type="entry name" value="Clathrin adaptor appendage domain"/>
    <property type="match status" value="1"/>
</dbReference>
<dbReference type="GO" id="GO:0031267">
    <property type="term" value="F:small GTPase binding"/>
    <property type="evidence" value="ECO:0007669"/>
    <property type="project" value="InterPro"/>
</dbReference>
<protein>
    <submittedName>
        <fullName evidence="3">ADP-ribosylation factor-binding protein GGA3-like</fullName>
    </submittedName>
</protein>
<feature type="non-terminal residue" evidence="3">
    <location>
        <position position="170"/>
    </location>
</feature>
<comment type="subcellular location">
    <subcellularLocation>
        <location evidence="1">Endomembrane system</location>
        <topology evidence="1">Peripheral membrane protein</topology>
    </subcellularLocation>
</comment>
<dbReference type="GO" id="GO:0005802">
    <property type="term" value="C:trans-Golgi network"/>
    <property type="evidence" value="ECO:0007669"/>
    <property type="project" value="InterPro"/>
</dbReference>
<keyword evidence="4" id="KW-1185">Reference proteome</keyword>
<dbReference type="InterPro" id="IPR013041">
    <property type="entry name" value="Clathrin_app_Ig-like_sf"/>
</dbReference>
<dbReference type="PANTHER" id="PTHR45905:SF3">
    <property type="entry name" value="ADP-RIBOSYLATION FACTOR-BINDING PROTEIN GGA3"/>
    <property type="match status" value="1"/>
</dbReference>
<dbReference type="Gene3D" id="2.60.40.1230">
    <property type="match status" value="1"/>
</dbReference>
<accession>A0A8J4UE26</accession>
<dbReference type="EMBL" id="QNUK01000038">
    <property type="protein sequence ID" value="KAF5906038.1"/>
    <property type="molecule type" value="Genomic_DNA"/>
</dbReference>
<reference evidence="3" key="1">
    <citation type="submission" date="2020-07" db="EMBL/GenBank/DDBJ databases">
        <title>Clarias magur genome sequencing, assembly and annotation.</title>
        <authorList>
            <person name="Kushwaha B."/>
            <person name="Kumar R."/>
            <person name="Das P."/>
            <person name="Joshi C.G."/>
            <person name="Kumar D."/>
            <person name="Nagpure N.S."/>
            <person name="Pandey M."/>
            <person name="Agarwal S."/>
            <person name="Srivastava S."/>
            <person name="Singh M."/>
            <person name="Sahoo L."/>
            <person name="Jayasankar P."/>
            <person name="Meher P.K."/>
            <person name="Koringa P.G."/>
            <person name="Iquebal M.A."/>
            <person name="Das S.P."/>
            <person name="Bit A."/>
            <person name="Patnaik S."/>
            <person name="Patel N."/>
            <person name="Shah T.M."/>
            <person name="Hinsu A."/>
            <person name="Jena J.K."/>
        </authorList>
    </citation>
    <scope>NUCLEOTIDE SEQUENCE</scope>
    <source>
        <strain evidence="3">CIFAMagur01</strain>
        <tissue evidence="3">Testis</tissue>
    </source>
</reference>
<dbReference type="InterPro" id="IPR027422">
    <property type="entry name" value="GGA1-3"/>
</dbReference>
<name>A0A8J4UE26_CLAMG</name>
<evidence type="ECO:0000256" key="1">
    <source>
        <dbReference type="ARBA" id="ARBA00004184"/>
    </source>
</evidence>
<dbReference type="GO" id="GO:0006886">
    <property type="term" value="P:intracellular protein transport"/>
    <property type="evidence" value="ECO:0007669"/>
    <property type="project" value="InterPro"/>
</dbReference>
<comment type="caution">
    <text evidence="3">The sequence shown here is derived from an EMBL/GenBank/DDBJ whole genome shotgun (WGS) entry which is preliminary data.</text>
</comment>
<dbReference type="GO" id="GO:0006893">
    <property type="term" value="P:Golgi to plasma membrane transport"/>
    <property type="evidence" value="ECO:0007669"/>
    <property type="project" value="TreeGrafter"/>
</dbReference>
<feature type="signal peptide" evidence="2">
    <location>
        <begin position="1"/>
        <end position="16"/>
    </location>
</feature>
<dbReference type="OrthoDB" id="447025at2759"/>
<evidence type="ECO:0000313" key="3">
    <source>
        <dbReference type="EMBL" id="KAF5906038.1"/>
    </source>
</evidence>
<dbReference type="GO" id="GO:0034394">
    <property type="term" value="P:protein localization to cell surface"/>
    <property type="evidence" value="ECO:0007669"/>
    <property type="project" value="TreeGrafter"/>
</dbReference>
<dbReference type="PANTHER" id="PTHR45905">
    <property type="entry name" value="GOLGI-LOCALIZED, GAMMA-ADAPTIN EAR CONTAINING, ARF BINDING PROTEIN"/>
    <property type="match status" value="1"/>
</dbReference>
<evidence type="ECO:0000256" key="2">
    <source>
        <dbReference type="SAM" id="SignalP"/>
    </source>
</evidence>
<gene>
    <name evidence="3" type="primary">gga3</name>
    <name evidence="3" type="ORF">DAT39_004195</name>
</gene>
<dbReference type="Proteomes" id="UP000727407">
    <property type="component" value="Unassembled WGS sequence"/>
</dbReference>
<evidence type="ECO:0000313" key="4">
    <source>
        <dbReference type="Proteomes" id="UP000727407"/>
    </source>
</evidence>
<keyword evidence="2" id="KW-0732">Signal</keyword>
<feature type="chain" id="PRO_5035188831" evidence="2">
    <location>
        <begin position="17"/>
        <end position="170"/>
    </location>
</feature>